<reference evidence="1" key="1">
    <citation type="submission" date="2022-12" db="EMBL/GenBank/DDBJ databases">
        <title>Polyphasic identification of a Novel Hot-Spring Cyanobacterium Ocullathermofonsia sinensis gen nov. sp. nov. and Genomic Insights on its Adaptations to the Thermal Habitat.</title>
        <authorList>
            <person name="Daroch M."/>
            <person name="Tang J."/>
            <person name="Jiang Y."/>
        </authorList>
    </citation>
    <scope>NUCLEOTIDE SEQUENCE</scope>
    <source>
        <strain evidence="1">PKUAC-SCTA174</strain>
    </source>
</reference>
<accession>A0A9E9C560</accession>
<dbReference type="RefSeq" id="WP_268610726.1">
    <property type="nucleotide sequence ID" value="NZ_CP113797.1"/>
</dbReference>
<dbReference type="PANTHER" id="PTHR14136">
    <property type="entry name" value="BTB_POZ DOMAIN-CONTAINING PROTEIN KCTD9"/>
    <property type="match status" value="1"/>
</dbReference>
<evidence type="ECO:0000313" key="1">
    <source>
        <dbReference type="EMBL" id="WAL60766.1"/>
    </source>
</evidence>
<evidence type="ECO:0000313" key="2">
    <source>
        <dbReference type="Proteomes" id="UP001163152"/>
    </source>
</evidence>
<gene>
    <name evidence="1" type="ORF">OXH18_01855</name>
</gene>
<dbReference type="InterPro" id="IPR001646">
    <property type="entry name" value="5peptide_repeat"/>
</dbReference>
<keyword evidence="2" id="KW-1185">Reference proteome</keyword>
<sequence>MAKKRHLTQLKKGVVSWNQWRKNSNSVPDLSHADLQGLKLREIDFAGVNLQGANLREADLSYSDLSYADLTEADLTKADLAHSVCILANFSHANLHEANFILADLSEANFFEADLSRASLQSSQLFMANLASAQLDQAHLSEANLFMSILAKADLSGASLSYSNLSRSDLTGAILIATEALATDFTESIFTEACLQDWNINSETKLEKVECDYVYLRVEWYEEDEEIKGNFFERRPSNPSQKFAPGEFTKLFHKVLNTVDLIFRNGIDWQALVVSLEKLRIEAEGVELTIQAIENKDDGAFVVRVRVPPEANKAEVEKFFRQKYEQLLKAKEDRLNIQGEQLDFFRQQIKIERQNNTNLLGVIQVMAENQTPKYDMRGSNFGNFADAVQSGGKQQNVQHIYASESRQSIAEAAQEIQALLKQLEATNPHATEDQQMAYVNSAIPPTFKQRVVTALKEGGEAAIDEFLLENKYLKIGKAVVKGWLQANS</sequence>
<dbReference type="Proteomes" id="UP001163152">
    <property type="component" value="Chromosome"/>
</dbReference>
<dbReference type="Pfam" id="PF00805">
    <property type="entry name" value="Pentapeptide"/>
    <property type="match status" value="3"/>
</dbReference>
<dbReference type="SUPFAM" id="SSF141571">
    <property type="entry name" value="Pentapeptide repeat-like"/>
    <property type="match status" value="1"/>
</dbReference>
<dbReference type="Gene3D" id="2.160.20.80">
    <property type="entry name" value="E3 ubiquitin-protein ligase SopA"/>
    <property type="match status" value="1"/>
</dbReference>
<proteinExistence type="predicted"/>
<dbReference type="AlphaFoldDB" id="A0A9E9C560"/>
<dbReference type="EMBL" id="CP113797">
    <property type="protein sequence ID" value="WAL60766.1"/>
    <property type="molecule type" value="Genomic_DNA"/>
</dbReference>
<dbReference type="KEGG" id="tsin:OXH18_01855"/>
<dbReference type="PANTHER" id="PTHR14136:SF17">
    <property type="entry name" value="BTB_POZ DOMAIN-CONTAINING PROTEIN KCTD9"/>
    <property type="match status" value="1"/>
</dbReference>
<name>A0A9E9C560_9CYAN</name>
<dbReference type="InterPro" id="IPR051082">
    <property type="entry name" value="Pentapeptide-BTB/POZ_domain"/>
</dbReference>
<organism evidence="1 2">
    <name type="scientific">Thermocoleostomius sinensis A174</name>
    <dbReference type="NCBI Taxonomy" id="2016057"/>
    <lineage>
        <taxon>Bacteria</taxon>
        <taxon>Bacillati</taxon>
        <taxon>Cyanobacteriota</taxon>
        <taxon>Cyanophyceae</taxon>
        <taxon>Oculatellales</taxon>
        <taxon>Oculatellaceae</taxon>
        <taxon>Thermocoleostomius</taxon>
    </lineage>
</organism>
<protein>
    <submittedName>
        <fullName evidence="1">Pentapeptide repeat-containing protein</fullName>
    </submittedName>
</protein>